<dbReference type="InParanoid" id="M1DT99"/>
<reference evidence="3" key="1">
    <citation type="journal article" date="2011" name="Nature">
        <title>Genome sequence and analysis of the tuber crop potato.</title>
        <authorList>
            <consortium name="The Potato Genome Sequencing Consortium"/>
        </authorList>
    </citation>
    <scope>NUCLEOTIDE SEQUENCE [LARGE SCALE GENOMIC DNA]</scope>
    <source>
        <strain evidence="3">cv. DM1-3 516 R44</strain>
    </source>
</reference>
<dbReference type="HOGENOM" id="CLU_029307_8_0_1"/>
<dbReference type="AlphaFoldDB" id="M1DT99"/>
<dbReference type="PANTHER" id="PTHR33180">
    <property type="entry name" value="PHOTOSYSTEM II CP43 REACTION CENTER PROTEIN"/>
    <property type="match status" value="1"/>
</dbReference>
<evidence type="ECO:0008006" key="4">
    <source>
        <dbReference type="Google" id="ProtNLM"/>
    </source>
</evidence>
<evidence type="ECO:0000256" key="1">
    <source>
        <dbReference type="SAM" id="MobiDB-lite"/>
    </source>
</evidence>
<dbReference type="Gramene" id="PGSC0003DMT400094044">
    <property type="protein sequence ID" value="PGSC0003DMT400094044"/>
    <property type="gene ID" value="PGSC0003DMG400043615"/>
</dbReference>
<dbReference type="EnsemblPlants" id="PGSC0003DMT400094044">
    <property type="protein sequence ID" value="PGSC0003DMT400094044"/>
    <property type="gene ID" value="PGSC0003DMG400043615"/>
</dbReference>
<dbReference type="PANTHER" id="PTHR33180:SF31">
    <property type="entry name" value="POLYPROTEIN PROTEIN"/>
    <property type="match status" value="1"/>
</dbReference>
<organism evidence="2 3">
    <name type="scientific">Solanum tuberosum</name>
    <name type="common">Potato</name>
    <dbReference type="NCBI Taxonomy" id="4113"/>
    <lineage>
        <taxon>Eukaryota</taxon>
        <taxon>Viridiplantae</taxon>
        <taxon>Streptophyta</taxon>
        <taxon>Embryophyta</taxon>
        <taxon>Tracheophyta</taxon>
        <taxon>Spermatophyta</taxon>
        <taxon>Magnoliopsida</taxon>
        <taxon>eudicotyledons</taxon>
        <taxon>Gunneridae</taxon>
        <taxon>Pentapetalae</taxon>
        <taxon>asterids</taxon>
        <taxon>lamiids</taxon>
        <taxon>Solanales</taxon>
        <taxon>Solanaceae</taxon>
        <taxon>Solanoideae</taxon>
        <taxon>Solaneae</taxon>
        <taxon>Solanum</taxon>
    </lineage>
</organism>
<reference evidence="2" key="2">
    <citation type="submission" date="2015-06" db="UniProtKB">
        <authorList>
            <consortium name="EnsemblPlants"/>
        </authorList>
    </citation>
    <scope>IDENTIFICATION</scope>
    <source>
        <strain evidence="2">DM1-3 516 R44</strain>
    </source>
</reference>
<keyword evidence="3" id="KW-1185">Reference proteome</keyword>
<feature type="compositionally biased region" description="Polar residues" evidence="1">
    <location>
        <begin position="30"/>
        <end position="39"/>
    </location>
</feature>
<dbReference type="Proteomes" id="UP000011115">
    <property type="component" value="Unassembled WGS sequence"/>
</dbReference>
<proteinExistence type="predicted"/>
<feature type="compositionally biased region" description="Basic and acidic residues" evidence="1">
    <location>
        <begin position="91"/>
        <end position="110"/>
    </location>
</feature>
<sequence length="182" mass="20252">MLADPLGESSCSRLTMLLFDLSPNSSQSFADMVRTNQNMPPKKVAKGSNINEGGSNPPKREREELQPRDIGKSKKHIAKKGVTIETQVEWSKPEDDQRLIHRQNRLRDRPQPTPTRVSSAAAPPKSDTVPAQEPPVTPALPIVPPPRLLNRLKCDGLRTIIEEKLLSMEGMESKHPDVLETL</sequence>
<dbReference type="PaxDb" id="4113-PGSC0003DMT400094044"/>
<evidence type="ECO:0000313" key="2">
    <source>
        <dbReference type="EnsemblPlants" id="PGSC0003DMT400094044"/>
    </source>
</evidence>
<feature type="compositionally biased region" description="Pro residues" evidence="1">
    <location>
        <begin position="132"/>
        <end position="145"/>
    </location>
</feature>
<feature type="region of interest" description="Disordered" evidence="1">
    <location>
        <begin position="30"/>
        <end position="145"/>
    </location>
</feature>
<evidence type="ECO:0000313" key="3">
    <source>
        <dbReference type="Proteomes" id="UP000011115"/>
    </source>
</evidence>
<accession>M1DT99</accession>
<feature type="compositionally biased region" description="Basic and acidic residues" evidence="1">
    <location>
        <begin position="58"/>
        <end position="72"/>
    </location>
</feature>
<name>M1DT99_SOLTU</name>
<protein>
    <recommendedName>
        <fullName evidence="4">Integrase core domain containing protein</fullName>
    </recommendedName>
</protein>